<dbReference type="RefSeq" id="XP_062625451.1">
    <property type="nucleotide sequence ID" value="XM_062769468.1"/>
</dbReference>
<dbReference type="EMBL" id="CP086715">
    <property type="protein sequence ID" value="WOO79419.1"/>
    <property type="molecule type" value="Genomic_DNA"/>
</dbReference>
<reference evidence="3" key="1">
    <citation type="submission" date="2023-10" db="EMBL/GenBank/DDBJ databases">
        <authorList>
            <person name="Noh H."/>
        </authorList>
    </citation>
    <scope>NUCLEOTIDE SEQUENCE</scope>
    <source>
        <strain evidence="3">DUCC4014</strain>
    </source>
</reference>
<dbReference type="PROSITE" id="PS50053">
    <property type="entry name" value="UBIQUITIN_2"/>
    <property type="match status" value="1"/>
</dbReference>
<dbReference type="Proteomes" id="UP000827549">
    <property type="component" value="Chromosome 2"/>
</dbReference>
<dbReference type="AlphaFoldDB" id="A0AAF0Y7B8"/>
<evidence type="ECO:0000259" key="2">
    <source>
        <dbReference type="PROSITE" id="PS50053"/>
    </source>
</evidence>
<dbReference type="GeneID" id="87806189"/>
<feature type="domain" description="Ubiquitin-like" evidence="2">
    <location>
        <begin position="70"/>
        <end position="148"/>
    </location>
</feature>
<dbReference type="Gene3D" id="3.10.20.90">
    <property type="entry name" value="Phosphatidylinositol 3-kinase Catalytic Subunit, Chain A, domain 1"/>
    <property type="match status" value="1"/>
</dbReference>
<dbReference type="Pfam" id="PF00240">
    <property type="entry name" value="ubiquitin"/>
    <property type="match status" value="1"/>
</dbReference>
<evidence type="ECO:0000313" key="4">
    <source>
        <dbReference type="Proteomes" id="UP000827549"/>
    </source>
</evidence>
<feature type="compositionally biased region" description="Basic and acidic residues" evidence="1">
    <location>
        <begin position="38"/>
        <end position="49"/>
    </location>
</feature>
<name>A0AAF0Y7B8_9TREE</name>
<sequence length="148" mass="16250">MPATVKRERNTRPKAEGSNRRRADPDSTDTEDEAGDETDIKPKLDGVEKEGIDFKYTSEPRGSVRAPNALAITLQGSKDGVGHKIDLWLPPTASVRTLKKYLCTHYGYSLDKLRLIHDGKICIDADTMASLGVETGDAFDVYLEQLGG</sequence>
<dbReference type="InterPro" id="IPR000626">
    <property type="entry name" value="Ubiquitin-like_dom"/>
</dbReference>
<protein>
    <recommendedName>
        <fullName evidence="2">Ubiquitin-like domain-containing protein</fullName>
    </recommendedName>
</protein>
<proteinExistence type="predicted"/>
<organism evidence="3 4">
    <name type="scientific">Vanrija pseudolonga</name>
    <dbReference type="NCBI Taxonomy" id="143232"/>
    <lineage>
        <taxon>Eukaryota</taxon>
        <taxon>Fungi</taxon>
        <taxon>Dikarya</taxon>
        <taxon>Basidiomycota</taxon>
        <taxon>Agaricomycotina</taxon>
        <taxon>Tremellomycetes</taxon>
        <taxon>Trichosporonales</taxon>
        <taxon>Trichosporonaceae</taxon>
        <taxon>Vanrija</taxon>
    </lineage>
</organism>
<evidence type="ECO:0000256" key="1">
    <source>
        <dbReference type="SAM" id="MobiDB-lite"/>
    </source>
</evidence>
<gene>
    <name evidence="3" type="ORF">LOC62_02G002942</name>
</gene>
<dbReference type="InterPro" id="IPR029071">
    <property type="entry name" value="Ubiquitin-like_domsf"/>
</dbReference>
<feature type="compositionally biased region" description="Basic and acidic residues" evidence="1">
    <location>
        <begin position="1"/>
        <end position="25"/>
    </location>
</feature>
<accession>A0AAF0Y7B8</accession>
<keyword evidence="4" id="KW-1185">Reference proteome</keyword>
<feature type="region of interest" description="Disordered" evidence="1">
    <location>
        <begin position="1"/>
        <end position="49"/>
    </location>
</feature>
<feature type="compositionally biased region" description="Acidic residues" evidence="1">
    <location>
        <begin position="26"/>
        <end position="37"/>
    </location>
</feature>
<dbReference type="SUPFAM" id="SSF54236">
    <property type="entry name" value="Ubiquitin-like"/>
    <property type="match status" value="1"/>
</dbReference>
<dbReference type="CDD" id="cd01763">
    <property type="entry name" value="Ubl_SUMO_like"/>
    <property type="match status" value="1"/>
</dbReference>
<evidence type="ECO:0000313" key="3">
    <source>
        <dbReference type="EMBL" id="WOO79419.1"/>
    </source>
</evidence>